<dbReference type="Proteomes" id="UP000070133">
    <property type="component" value="Unassembled WGS sequence"/>
</dbReference>
<reference evidence="1 2" key="1">
    <citation type="submission" date="2015-07" db="EMBL/GenBank/DDBJ databases">
        <title>Comparative genomics of the Sigatoka disease complex on banana suggests a link between parallel evolutionary changes in Pseudocercospora fijiensis and Pseudocercospora eumusae and increased virulence on the banana host.</title>
        <authorList>
            <person name="Chang T.-C."/>
            <person name="Salvucci A."/>
            <person name="Crous P.W."/>
            <person name="Stergiopoulos I."/>
        </authorList>
    </citation>
    <scope>NUCLEOTIDE SEQUENCE [LARGE SCALE GENOMIC DNA]</scope>
    <source>
        <strain evidence="1 2">CBS 114824</strain>
    </source>
</reference>
<proteinExistence type="predicted"/>
<dbReference type="AlphaFoldDB" id="A0A139GWP1"/>
<evidence type="ECO:0000313" key="1">
    <source>
        <dbReference type="EMBL" id="KXS94589.1"/>
    </source>
</evidence>
<dbReference type="EMBL" id="LFZN01000276">
    <property type="protein sequence ID" value="KXS94589.1"/>
    <property type="molecule type" value="Genomic_DNA"/>
</dbReference>
<gene>
    <name evidence="1" type="ORF">AC578_1789</name>
</gene>
<evidence type="ECO:0000313" key="2">
    <source>
        <dbReference type="Proteomes" id="UP000070133"/>
    </source>
</evidence>
<protein>
    <submittedName>
        <fullName evidence="1">Uncharacterized protein</fullName>
    </submittedName>
</protein>
<keyword evidence="2" id="KW-1185">Reference proteome</keyword>
<accession>A0A139GWP1</accession>
<sequence>MPRMYLDIYYAEFVNLMSLGPAKLENWELALLPAIVIEDWRRCMDVFYHRTGPAMSYHDQLTNDGGAASRVIDNTRIGCSDKSLRLGNNQKVETVLDHAKASTPSRVSHPALGSSFQHVDHVNHQPYACETDLVPTYLMKQYITSEIAARLSRQRRMKKRQYHMAESYGAKLIAEFNPRISAQKMYVKGKEILEERLRHGFPGQASCRPFRSDSDSDSDSDFSCRAECRSGF</sequence>
<name>A0A139GWP1_9PEZI</name>
<comment type="caution">
    <text evidence="1">The sequence shown here is derived from an EMBL/GenBank/DDBJ whole genome shotgun (WGS) entry which is preliminary data.</text>
</comment>
<organism evidence="1 2">
    <name type="scientific">Pseudocercospora eumusae</name>
    <dbReference type="NCBI Taxonomy" id="321146"/>
    <lineage>
        <taxon>Eukaryota</taxon>
        <taxon>Fungi</taxon>
        <taxon>Dikarya</taxon>
        <taxon>Ascomycota</taxon>
        <taxon>Pezizomycotina</taxon>
        <taxon>Dothideomycetes</taxon>
        <taxon>Dothideomycetidae</taxon>
        <taxon>Mycosphaerellales</taxon>
        <taxon>Mycosphaerellaceae</taxon>
        <taxon>Pseudocercospora</taxon>
    </lineage>
</organism>